<feature type="chain" id="PRO_5037732157" evidence="2">
    <location>
        <begin position="23"/>
        <end position="438"/>
    </location>
</feature>
<reference evidence="4" key="1">
    <citation type="submission" date="2022-11" db="UniProtKB">
        <authorList>
            <consortium name="WormBaseParasite"/>
        </authorList>
    </citation>
    <scope>IDENTIFICATION</scope>
</reference>
<dbReference type="WBParaSite" id="sdigi.contig25.g2057.t1">
    <property type="protein sequence ID" value="sdigi.contig25.g2057.t1"/>
    <property type="gene ID" value="sdigi.contig25.g2057"/>
</dbReference>
<protein>
    <submittedName>
        <fullName evidence="4">Uncharacterized protein</fullName>
    </submittedName>
</protein>
<keyword evidence="3" id="KW-1185">Reference proteome</keyword>
<evidence type="ECO:0000313" key="3">
    <source>
        <dbReference type="Proteomes" id="UP000887581"/>
    </source>
</evidence>
<keyword evidence="1" id="KW-0472">Membrane</keyword>
<dbReference type="Proteomes" id="UP000887581">
    <property type="component" value="Unplaced"/>
</dbReference>
<feature type="signal peptide" evidence="2">
    <location>
        <begin position="1"/>
        <end position="22"/>
    </location>
</feature>
<accession>A0A915PMI2</accession>
<keyword evidence="2" id="KW-0732">Signal</keyword>
<proteinExistence type="predicted"/>
<feature type="transmembrane region" description="Helical" evidence="1">
    <location>
        <begin position="306"/>
        <end position="329"/>
    </location>
</feature>
<evidence type="ECO:0000256" key="2">
    <source>
        <dbReference type="SAM" id="SignalP"/>
    </source>
</evidence>
<evidence type="ECO:0000256" key="1">
    <source>
        <dbReference type="SAM" id="Phobius"/>
    </source>
</evidence>
<keyword evidence="1" id="KW-0812">Transmembrane</keyword>
<sequence length="438" mass="47927">MAQANILLYASFLLICSQQISVSDVNHFGVTHGSNNMDGNGHLSLRNQILGSNPLNQIFRPRSRNYGIQNDFETIYQNVQMFQPISQIDYNSESTNSSEKANVMLQIQLMDYVNQGLQLPKGQTCVCPSGFSCSYLGTFVPRCFMSFTVILLSPDESVKYFSTEFMPLTPFGKIDTDNMSAQQKQAWQQPHTFYLTSKPSAIDVFVHHMGAVINAHTGELTQMQTVVHVDTFILSLSSVIPSIGNDHLSVQSRNLDGAILQTQQVEKCLPCPWGITQELYCQNSSGAVLVASAEDMVSSTFKAVTIVLGVLVGILLIILTLMTVYFVLISRRTQRNALRHNNTTSGHNYSSTLRSEGNANRPLLQSINSESHSKQGVRAPIAAPRSIPQLDVLPTKSSLRKGTTPLSAAHLGGASSLNDTLNSTLSSVPLPPSKEADV</sequence>
<dbReference type="AlphaFoldDB" id="A0A915PMI2"/>
<organism evidence="3 4">
    <name type="scientific">Setaria digitata</name>
    <dbReference type="NCBI Taxonomy" id="48799"/>
    <lineage>
        <taxon>Eukaryota</taxon>
        <taxon>Metazoa</taxon>
        <taxon>Ecdysozoa</taxon>
        <taxon>Nematoda</taxon>
        <taxon>Chromadorea</taxon>
        <taxon>Rhabditida</taxon>
        <taxon>Spirurina</taxon>
        <taxon>Spiruromorpha</taxon>
        <taxon>Filarioidea</taxon>
        <taxon>Setariidae</taxon>
        <taxon>Setaria</taxon>
    </lineage>
</organism>
<evidence type="ECO:0000313" key="4">
    <source>
        <dbReference type="WBParaSite" id="sdigi.contig25.g2057.t1"/>
    </source>
</evidence>
<name>A0A915PMI2_9BILA</name>
<keyword evidence="1" id="KW-1133">Transmembrane helix</keyword>